<gene>
    <name evidence="1" type="ORF">R4I43_30095</name>
</gene>
<comment type="caution">
    <text evidence="1">The sequence shown here is derived from an EMBL/GenBank/DDBJ whole genome shotgun (WGS) entry which is preliminary data.</text>
</comment>
<sequence>MSRRRSWSPPTLVCTTWRMVVSATVGVPVSGVALGAAAHVPTCWGAAAPAAAETASSSRIPSSAAPVLLFVTLASLGPKHF</sequence>
<dbReference type="Proteomes" id="UP001327093">
    <property type="component" value="Unassembled WGS sequence"/>
</dbReference>
<dbReference type="EMBL" id="JAWLNX010000031">
    <property type="protein sequence ID" value="MEB3371663.1"/>
    <property type="molecule type" value="Genomic_DNA"/>
</dbReference>
<keyword evidence="2" id="KW-1185">Reference proteome</keyword>
<accession>A0ABU6AJC7</accession>
<reference evidence="1 2" key="1">
    <citation type="submission" date="2023-10" db="EMBL/GenBank/DDBJ databases">
        <title>Saccharopolyspora sp. nov., isolated from mangrove soil.</title>
        <authorList>
            <person name="Lu Y."/>
            <person name="Liu W."/>
        </authorList>
    </citation>
    <scope>NUCLEOTIDE SEQUENCE [LARGE SCALE GENOMIC DNA]</scope>
    <source>
        <strain evidence="1 2">S2-29</strain>
    </source>
</reference>
<name>A0ABU6AJC7_9PSEU</name>
<protein>
    <recommendedName>
        <fullName evidence="3">Secreted protein</fullName>
    </recommendedName>
</protein>
<evidence type="ECO:0000313" key="1">
    <source>
        <dbReference type="EMBL" id="MEB3371663.1"/>
    </source>
</evidence>
<evidence type="ECO:0000313" key="2">
    <source>
        <dbReference type="Proteomes" id="UP001327093"/>
    </source>
</evidence>
<proteinExistence type="predicted"/>
<evidence type="ECO:0008006" key="3">
    <source>
        <dbReference type="Google" id="ProtNLM"/>
    </source>
</evidence>
<organism evidence="1 2">
    <name type="scientific">Saccharopolyspora mangrovi</name>
    <dbReference type="NCBI Taxonomy" id="3082379"/>
    <lineage>
        <taxon>Bacteria</taxon>
        <taxon>Bacillati</taxon>
        <taxon>Actinomycetota</taxon>
        <taxon>Actinomycetes</taxon>
        <taxon>Pseudonocardiales</taxon>
        <taxon>Pseudonocardiaceae</taxon>
        <taxon>Saccharopolyspora</taxon>
    </lineage>
</organism>
<dbReference type="RefSeq" id="WP_324269089.1">
    <property type="nucleotide sequence ID" value="NZ_JAWLNX010000031.1"/>
</dbReference>